<feature type="region of interest" description="Disordered" evidence="7">
    <location>
        <begin position="1"/>
        <end position="22"/>
    </location>
</feature>
<dbReference type="GO" id="GO:0005634">
    <property type="term" value="C:nucleus"/>
    <property type="evidence" value="ECO:0007669"/>
    <property type="project" value="UniProtKB-SubCell"/>
</dbReference>
<evidence type="ECO:0000256" key="3">
    <source>
        <dbReference type="ARBA" id="ARBA00023015"/>
    </source>
</evidence>
<accession>A0A1S9DXY7</accession>
<dbReference type="OrthoDB" id="4116913at2759"/>
<evidence type="ECO:0000259" key="8">
    <source>
        <dbReference type="PROSITE" id="PS50048"/>
    </source>
</evidence>
<dbReference type="GO" id="GO:0006351">
    <property type="term" value="P:DNA-templated transcription"/>
    <property type="evidence" value="ECO:0007669"/>
    <property type="project" value="InterPro"/>
</dbReference>
<dbReference type="InterPro" id="IPR036864">
    <property type="entry name" value="Zn2-C6_fun-type_DNA-bd_sf"/>
</dbReference>
<dbReference type="InterPro" id="IPR007219">
    <property type="entry name" value="XnlR_reg_dom"/>
</dbReference>
<dbReference type="SUPFAM" id="SSF57701">
    <property type="entry name" value="Zn2/Cys6 DNA-binding domain"/>
    <property type="match status" value="1"/>
</dbReference>
<evidence type="ECO:0000256" key="7">
    <source>
        <dbReference type="SAM" id="MobiDB-lite"/>
    </source>
</evidence>
<dbReference type="SMART" id="SM00066">
    <property type="entry name" value="GAL4"/>
    <property type="match status" value="1"/>
</dbReference>
<dbReference type="CDD" id="cd00067">
    <property type="entry name" value="GAL4"/>
    <property type="match status" value="1"/>
</dbReference>
<gene>
    <name evidence="9" type="ORF">OAory_01025160</name>
</gene>
<evidence type="ECO:0000256" key="4">
    <source>
        <dbReference type="ARBA" id="ARBA00023125"/>
    </source>
</evidence>
<dbReference type="GO" id="GO:0003677">
    <property type="term" value="F:DNA binding"/>
    <property type="evidence" value="ECO:0007669"/>
    <property type="project" value="UniProtKB-KW"/>
</dbReference>
<dbReference type="AlphaFoldDB" id="A0A1S9DXY7"/>
<dbReference type="GO" id="GO:0000981">
    <property type="term" value="F:DNA-binding transcription factor activity, RNA polymerase II-specific"/>
    <property type="evidence" value="ECO:0007669"/>
    <property type="project" value="InterPro"/>
</dbReference>
<dbReference type="PANTHER" id="PTHR46910:SF37">
    <property type="entry name" value="ZN(II)2CYS6 TRANSCRIPTION FACTOR (EUROFUNG)"/>
    <property type="match status" value="1"/>
</dbReference>
<dbReference type="GO" id="GO:0009893">
    <property type="term" value="P:positive regulation of metabolic process"/>
    <property type="evidence" value="ECO:0007669"/>
    <property type="project" value="UniProtKB-ARBA"/>
</dbReference>
<keyword evidence="5" id="KW-0804">Transcription</keyword>
<dbReference type="GO" id="GO:0008270">
    <property type="term" value="F:zinc ion binding"/>
    <property type="evidence" value="ECO:0007669"/>
    <property type="project" value="InterPro"/>
</dbReference>
<dbReference type="CDD" id="cd12148">
    <property type="entry name" value="fungal_TF_MHR"/>
    <property type="match status" value="1"/>
</dbReference>
<evidence type="ECO:0000256" key="6">
    <source>
        <dbReference type="ARBA" id="ARBA00023242"/>
    </source>
</evidence>
<dbReference type="PROSITE" id="PS50048">
    <property type="entry name" value="ZN2_CY6_FUNGAL_2"/>
    <property type="match status" value="1"/>
</dbReference>
<protein>
    <recommendedName>
        <fullName evidence="8">Zn(2)-C6 fungal-type domain-containing protein</fullName>
    </recommendedName>
</protein>
<dbReference type="Proteomes" id="UP000190312">
    <property type="component" value="Unassembled WGS sequence"/>
</dbReference>
<name>A0A1S9DXY7_ASPOZ</name>
<dbReference type="VEuPathDB" id="FungiDB:AO090023000310"/>
<keyword evidence="2" id="KW-0479">Metal-binding</keyword>
<reference evidence="9 10" key="1">
    <citation type="submission" date="2016-10" db="EMBL/GenBank/DDBJ databases">
        <title>Genome sequencing of Aspergillus oryzae BCC7051.</title>
        <authorList>
            <person name="Thammarongtham C."/>
            <person name="Vorapreeda T."/>
            <person name="Nookaew I."/>
            <person name="Srisuk T."/>
            <person name="Land M."/>
            <person name="Jeennor S."/>
            <person name="Laoteng K."/>
        </authorList>
    </citation>
    <scope>NUCLEOTIDE SEQUENCE [LARGE SCALE GENOMIC DNA]</scope>
    <source>
        <strain evidence="9 10">BCC7051</strain>
    </source>
</reference>
<dbReference type="InterPro" id="IPR001138">
    <property type="entry name" value="Zn2Cys6_DnaBD"/>
</dbReference>
<dbReference type="InterPro" id="IPR050987">
    <property type="entry name" value="AtrR-like"/>
</dbReference>
<feature type="domain" description="Zn(2)-C6 fungal-type" evidence="8">
    <location>
        <begin position="25"/>
        <end position="55"/>
    </location>
</feature>
<evidence type="ECO:0000313" key="9">
    <source>
        <dbReference type="EMBL" id="OOO13921.1"/>
    </source>
</evidence>
<evidence type="ECO:0000313" key="10">
    <source>
        <dbReference type="Proteomes" id="UP000190312"/>
    </source>
</evidence>
<sequence length="655" mass="74290">MYPSPTSAERSEDETRQPRKRTARACDACYKRKIKCDAAVPQCNWCSHHNIPCTFERVIHKRRKDKTNANTQQKTTGLAERIDRIEKLLTDSLFREPTPNVSPSSSGPSGFGIRLPVPLHGQSPLPSSVPLHFAGREMSVVSQLTGIPFLLPEGQEWVQSRTGQKLDVEKLSPTRPPWEKQRALNTCAMYSDLQTGAIFDLPDRTVVELHLERYRLSLIQSIFPIVDKELFQETIDAVYQQPQPDSCYVESSLRACIFAFLAFSSLIMEPCHEGIAPQPPPVDGEKYFMKAHLLIPQILQGTPTLDGVQAIASLALYELFTGSLQSANYFGTLVARMLFMLGAHTSLPDETEYPKTTAGDHRSRVQRQLRIIFWLCFTVEKDVCIRIGQPQMFTDENCDLTLPTGYVEQLYEDIKVHHFAKEIPRTEITGYPLFPVDLRLSIIKSRAYSTLYSFKALKKTDAEILKDIRELDDELERWRMSIPLEWRPTLSFSHETPDPNVSMHSVMLRLNYHLCMTIIHQASSRCKSWAKGQGGVMDGVSSSLALSVEASRSTLLYIEAAEHVLVDGIFWTLIFYPMSALLAIFCNILQNPSDPQATKDVRLLRTATGMMERLFSRQPFAVAEIVHIKLVADFVSELYRLATCAIEKAWNERSR</sequence>
<evidence type="ECO:0000256" key="5">
    <source>
        <dbReference type="ARBA" id="ARBA00023163"/>
    </source>
</evidence>
<evidence type="ECO:0000256" key="1">
    <source>
        <dbReference type="ARBA" id="ARBA00004123"/>
    </source>
</evidence>
<dbReference type="EMBL" id="MKZY01000001">
    <property type="protein sequence ID" value="OOO13921.1"/>
    <property type="molecule type" value="Genomic_DNA"/>
</dbReference>
<dbReference type="Pfam" id="PF00172">
    <property type="entry name" value="Zn_clus"/>
    <property type="match status" value="1"/>
</dbReference>
<proteinExistence type="predicted"/>
<keyword evidence="3" id="KW-0805">Transcription regulation</keyword>
<dbReference type="eggNOG" id="ENOG502SKXY">
    <property type="taxonomic scope" value="Eukaryota"/>
</dbReference>
<dbReference type="Pfam" id="PF04082">
    <property type="entry name" value="Fungal_trans"/>
    <property type="match status" value="1"/>
</dbReference>
<dbReference type="PANTHER" id="PTHR46910">
    <property type="entry name" value="TRANSCRIPTION FACTOR PDR1"/>
    <property type="match status" value="1"/>
</dbReference>
<organism evidence="9 10">
    <name type="scientific">Aspergillus oryzae</name>
    <name type="common">Yellow koji mold</name>
    <dbReference type="NCBI Taxonomy" id="5062"/>
    <lineage>
        <taxon>Eukaryota</taxon>
        <taxon>Fungi</taxon>
        <taxon>Dikarya</taxon>
        <taxon>Ascomycota</taxon>
        <taxon>Pezizomycotina</taxon>
        <taxon>Eurotiomycetes</taxon>
        <taxon>Eurotiomycetidae</taxon>
        <taxon>Eurotiales</taxon>
        <taxon>Aspergillaceae</taxon>
        <taxon>Aspergillus</taxon>
        <taxon>Aspergillus subgen. Circumdati</taxon>
    </lineage>
</organism>
<evidence type="ECO:0000256" key="2">
    <source>
        <dbReference type="ARBA" id="ARBA00022723"/>
    </source>
</evidence>
<comment type="caution">
    <text evidence="9">The sequence shown here is derived from an EMBL/GenBank/DDBJ whole genome shotgun (WGS) entry which is preliminary data.</text>
</comment>
<keyword evidence="6" id="KW-0539">Nucleus</keyword>
<comment type="subcellular location">
    <subcellularLocation>
        <location evidence="1">Nucleus</location>
    </subcellularLocation>
</comment>
<dbReference type="SMART" id="SM00906">
    <property type="entry name" value="Fungal_trans"/>
    <property type="match status" value="1"/>
</dbReference>
<dbReference type="Gene3D" id="4.10.240.10">
    <property type="entry name" value="Zn(2)-C6 fungal-type DNA-binding domain"/>
    <property type="match status" value="1"/>
</dbReference>
<keyword evidence="4" id="KW-0238">DNA-binding</keyword>